<evidence type="ECO:0000256" key="1">
    <source>
        <dbReference type="SAM" id="Phobius"/>
    </source>
</evidence>
<protein>
    <submittedName>
        <fullName evidence="3">GGDEF domain-containing protein</fullName>
    </submittedName>
</protein>
<proteinExistence type="predicted"/>
<dbReference type="Pfam" id="PF00990">
    <property type="entry name" value="GGDEF"/>
    <property type="match status" value="1"/>
</dbReference>
<feature type="transmembrane region" description="Helical" evidence="1">
    <location>
        <begin position="7"/>
        <end position="26"/>
    </location>
</feature>
<accession>A0ABT8JSB9</accession>
<dbReference type="PANTHER" id="PTHR46663">
    <property type="entry name" value="DIGUANYLATE CYCLASE DGCT-RELATED"/>
    <property type="match status" value="1"/>
</dbReference>
<keyword evidence="1" id="KW-0472">Membrane</keyword>
<dbReference type="InterPro" id="IPR052163">
    <property type="entry name" value="DGC-Regulatory_Protein"/>
</dbReference>
<comment type="caution">
    <text evidence="3">The sequence shown here is derived from an EMBL/GenBank/DDBJ whole genome shotgun (WGS) entry which is preliminary data.</text>
</comment>
<keyword evidence="1" id="KW-0812">Transmembrane</keyword>
<dbReference type="SUPFAM" id="SSF55073">
    <property type="entry name" value="Nucleotide cyclase"/>
    <property type="match status" value="1"/>
</dbReference>
<evidence type="ECO:0000313" key="3">
    <source>
        <dbReference type="EMBL" id="MDN4608064.1"/>
    </source>
</evidence>
<keyword evidence="4" id="KW-1185">Reference proteome</keyword>
<reference evidence="3" key="1">
    <citation type="submission" date="2023-03" db="EMBL/GenBank/DDBJ databases">
        <title>MT1 and MT2 Draft Genomes of Novel Species.</title>
        <authorList>
            <person name="Venkateswaran K."/>
        </authorList>
    </citation>
    <scope>NUCLEOTIDE SEQUENCE</scope>
    <source>
        <strain evidence="3">F6_3S_P_2</strain>
    </source>
</reference>
<dbReference type="NCBIfam" id="TIGR00254">
    <property type="entry name" value="GGDEF"/>
    <property type="match status" value="1"/>
</dbReference>
<dbReference type="Gene3D" id="3.30.70.270">
    <property type="match status" value="1"/>
</dbReference>
<dbReference type="PROSITE" id="PS50887">
    <property type="entry name" value="GGDEF"/>
    <property type="match status" value="1"/>
</dbReference>
<sequence>MNFLKFSGRIIAIGVVGLFNVIRYFYYHQYLGIPFTLDFFILTAFFLTVAWWGGKQFDRVKYFSEKDPLTNTFNRRTIERSFQKIAKTCDKKGQKLGVILLDLNDFKVVNDTYGHHKGDELLTEIASRLNKSVNNNDLVARWGGDEFLILVPNCKDRFRVEYINNLNQTLEEEFEHFPTIRASIGFAFYPDDEQSFQGLIQKADEAMYKNKRG</sequence>
<dbReference type="InterPro" id="IPR000160">
    <property type="entry name" value="GGDEF_dom"/>
</dbReference>
<evidence type="ECO:0000259" key="2">
    <source>
        <dbReference type="PROSITE" id="PS50887"/>
    </source>
</evidence>
<dbReference type="CDD" id="cd01949">
    <property type="entry name" value="GGDEF"/>
    <property type="match status" value="1"/>
</dbReference>
<evidence type="ECO:0000313" key="4">
    <source>
        <dbReference type="Proteomes" id="UP001175097"/>
    </source>
</evidence>
<dbReference type="PANTHER" id="PTHR46663:SF2">
    <property type="entry name" value="GGDEF DOMAIN-CONTAINING PROTEIN"/>
    <property type="match status" value="1"/>
</dbReference>
<dbReference type="InterPro" id="IPR043128">
    <property type="entry name" value="Rev_trsase/Diguanyl_cyclase"/>
</dbReference>
<keyword evidence="1" id="KW-1133">Transmembrane helix</keyword>
<dbReference type="SMART" id="SM00267">
    <property type="entry name" value="GGDEF"/>
    <property type="match status" value="1"/>
</dbReference>
<dbReference type="EMBL" id="JAROCC010000008">
    <property type="protein sequence ID" value="MDN4608064.1"/>
    <property type="molecule type" value="Genomic_DNA"/>
</dbReference>
<organism evidence="3 4">
    <name type="scientific">Sporosarcina highlanderae</name>
    <dbReference type="NCBI Taxonomy" id="3035916"/>
    <lineage>
        <taxon>Bacteria</taxon>
        <taxon>Bacillati</taxon>
        <taxon>Bacillota</taxon>
        <taxon>Bacilli</taxon>
        <taxon>Bacillales</taxon>
        <taxon>Caryophanaceae</taxon>
        <taxon>Sporosarcina</taxon>
    </lineage>
</organism>
<feature type="transmembrane region" description="Helical" evidence="1">
    <location>
        <begin position="32"/>
        <end position="52"/>
    </location>
</feature>
<dbReference type="RefSeq" id="WP_301243883.1">
    <property type="nucleotide sequence ID" value="NZ_JAROCC010000008.1"/>
</dbReference>
<gene>
    <name evidence="3" type="ORF">P5G49_11355</name>
</gene>
<feature type="domain" description="GGDEF" evidence="2">
    <location>
        <begin position="94"/>
        <end position="213"/>
    </location>
</feature>
<dbReference type="InterPro" id="IPR029787">
    <property type="entry name" value="Nucleotide_cyclase"/>
</dbReference>
<dbReference type="Proteomes" id="UP001175097">
    <property type="component" value="Unassembled WGS sequence"/>
</dbReference>
<name>A0ABT8JSB9_9BACL</name>